<dbReference type="STRING" id="52838.A0A4S8IXM0"/>
<evidence type="ECO:0000256" key="1">
    <source>
        <dbReference type="ARBA" id="ARBA00007692"/>
    </source>
</evidence>
<sequence length="389" mass="44433">MAAATLRSVLRRNSLLPLFETCRLRDLLFFSSSVDAAAAGCGTTSPDPHFMVEYLVNSCGFSPSEAAKFSKPLAHLRSTEKPDAVLNFMRSHGFDGAGIRKLISLKPNYLCVNVEKNLAPKFQFLRDLGLSESDIVDVILKNNGILLFNVQRSIVPKLEMWESLLGSRELVLKQLKKRGRFFFSSVEKTLHPNLKFLRDECGIPEERVSVVLRSRPQLISHKPESLRALVARADELGMPRQSRMFLRTLDALHNVSQERFEAKVEFMRRFGWSESEVSSAVRKAPTFICMSLDTLRRKMEFFINVVGYTPSFIADKSYLLLFCLQKRVIPRFRVTEMLKLKGLWTGKYKFTSILVFSDTKFLEKFVLPHKENVPELLDILRVEGVCKGK</sequence>
<dbReference type="AlphaFoldDB" id="A0A4S8IXM0"/>
<evidence type="ECO:0000313" key="4">
    <source>
        <dbReference type="EMBL" id="THU52682.1"/>
    </source>
</evidence>
<dbReference type="InterPro" id="IPR003690">
    <property type="entry name" value="MTERF"/>
</dbReference>
<dbReference type="InterPro" id="IPR038538">
    <property type="entry name" value="MTERF_sf"/>
</dbReference>
<dbReference type="FunFam" id="1.25.70.10:FF:000001">
    <property type="entry name" value="Mitochondrial transcription termination factor-like"/>
    <property type="match status" value="1"/>
</dbReference>
<evidence type="ECO:0000313" key="5">
    <source>
        <dbReference type="Proteomes" id="UP000317650"/>
    </source>
</evidence>
<organism evidence="4 5">
    <name type="scientific">Musa balbisiana</name>
    <name type="common">Banana</name>
    <dbReference type="NCBI Taxonomy" id="52838"/>
    <lineage>
        <taxon>Eukaryota</taxon>
        <taxon>Viridiplantae</taxon>
        <taxon>Streptophyta</taxon>
        <taxon>Embryophyta</taxon>
        <taxon>Tracheophyta</taxon>
        <taxon>Spermatophyta</taxon>
        <taxon>Magnoliopsida</taxon>
        <taxon>Liliopsida</taxon>
        <taxon>Zingiberales</taxon>
        <taxon>Musaceae</taxon>
        <taxon>Musa</taxon>
    </lineage>
</organism>
<dbReference type="Pfam" id="PF02536">
    <property type="entry name" value="mTERF"/>
    <property type="match status" value="2"/>
</dbReference>
<keyword evidence="3" id="KW-0809">Transit peptide</keyword>
<keyword evidence="2" id="KW-0806">Transcription termination</keyword>
<dbReference type="PANTHER" id="PTHR13068:SF242">
    <property type="entry name" value="OS04G0637500 PROTEIN"/>
    <property type="match status" value="1"/>
</dbReference>
<dbReference type="GO" id="GO:0003676">
    <property type="term" value="F:nucleic acid binding"/>
    <property type="evidence" value="ECO:0007669"/>
    <property type="project" value="InterPro"/>
</dbReference>
<keyword evidence="5" id="KW-1185">Reference proteome</keyword>
<comment type="caution">
    <text evidence="4">The sequence shown here is derived from an EMBL/GenBank/DDBJ whole genome shotgun (WGS) entry which is preliminary data.</text>
</comment>
<accession>A0A4S8IXM0</accession>
<gene>
    <name evidence="4" type="ORF">C4D60_Mb10t06500</name>
</gene>
<dbReference type="PANTHER" id="PTHR13068">
    <property type="entry name" value="CGI-12 PROTEIN-RELATED"/>
    <property type="match status" value="1"/>
</dbReference>
<evidence type="ECO:0000256" key="3">
    <source>
        <dbReference type="ARBA" id="ARBA00022946"/>
    </source>
</evidence>
<protein>
    <submittedName>
        <fullName evidence="4">Uncharacterized protein</fullName>
    </submittedName>
</protein>
<evidence type="ECO:0000256" key="2">
    <source>
        <dbReference type="ARBA" id="ARBA00022472"/>
    </source>
</evidence>
<dbReference type="Gene3D" id="1.25.70.10">
    <property type="entry name" value="Transcription termination factor 3, mitochondrial"/>
    <property type="match status" value="1"/>
</dbReference>
<keyword evidence="2" id="KW-0805">Transcription regulation</keyword>
<keyword evidence="2" id="KW-0804">Transcription</keyword>
<dbReference type="EMBL" id="PYDT01000008">
    <property type="protein sequence ID" value="THU52682.1"/>
    <property type="molecule type" value="Genomic_DNA"/>
</dbReference>
<name>A0A4S8IXM0_MUSBA</name>
<dbReference type="Proteomes" id="UP000317650">
    <property type="component" value="Chromosome 10"/>
</dbReference>
<dbReference type="SMART" id="SM00733">
    <property type="entry name" value="Mterf"/>
    <property type="match status" value="6"/>
</dbReference>
<dbReference type="GO" id="GO:0006353">
    <property type="term" value="P:DNA-templated transcription termination"/>
    <property type="evidence" value="ECO:0007669"/>
    <property type="project" value="UniProtKB-KW"/>
</dbReference>
<reference evidence="4 5" key="1">
    <citation type="journal article" date="2019" name="Nat. Plants">
        <title>Genome sequencing of Musa balbisiana reveals subgenome evolution and function divergence in polyploid bananas.</title>
        <authorList>
            <person name="Yao X."/>
        </authorList>
    </citation>
    <scope>NUCLEOTIDE SEQUENCE [LARGE SCALE GENOMIC DNA]</scope>
    <source>
        <strain evidence="5">cv. DH-PKW</strain>
        <tissue evidence="4">Leaves</tissue>
    </source>
</reference>
<proteinExistence type="inferred from homology"/>
<comment type="similarity">
    <text evidence="1">Belongs to the mTERF family.</text>
</comment>